<organism evidence="10">
    <name type="scientific">Uncultured Desulfatiglans sp</name>
    <dbReference type="NCBI Taxonomy" id="1748965"/>
    <lineage>
        <taxon>Bacteria</taxon>
        <taxon>Pseudomonadati</taxon>
        <taxon>Thermodesulfobacteriota</taxon>
        <taxon>Desulfobacteria</taxon>
        <taxon>Desulfatiglandales</taxon>
        <taxon>Desulfatiglandaceae</taxon>
        <taxon>Desulfatiglans</taxon>
        <taxon>environmental samples</taxon>
    </lineage>
</organism>
<dbReference type="GO" id="GO:0004180">
    <property type="term" value="F:carboxypeptidase activity"/>
    <property type="evidence" value="ECO:0007669"/>
    <property type="project" value="UniProtKB-ARBA"/>
</dbReference>
<keyword evidence="6 7" id="KW-0961">Cell wall biogenesis/degradation</keyword>
<dbReference type="PANTHER" id="PTHR41533">
    <property type="entry name" value="L,D-TRANSPEPTIDASE HI_1667-RELATED"/>
    <property type="match status" value="1"/>
</dbReference>
<dbReference type="InterPro" id="IPR036365">
    <property type="entry name" value="PGBD-like_sf"/>
</dbReference>
<reference evidence="10" key="1">
    <citation type="submission" date="2018-07" db="EMBL/GenBank/DDBJ databases">
        <authorList>
            <consortium name="Genoscope - CEA"/>
            <person name="William W."/>
        </authorList>
    </citation>
    <scope>NUCLEOTIDE SEQUENCE</scope>
    <source>
        <strain evidence="10">IK1</strain>
    </source>
</reference>
<dbReference type="Pfam" id="PF03734">
    <property type="entry name" value="YkuD"/>
    <property type="match status" value="1"/>
</dbReference>
<evidence type="ECO:0000313" key="10">
    <source>
        <dbReference type="EMBL" id="VBB47285.1"/>
    </source>
</evidence>
<evidence type="ECO:0000256" key="3">
    <source>
        <dbReference type="ARBA" id="ARBA00022679"/>
    </source>
</evidence>
<dbReference type="AlphaFoldDB" id="A0A653AHV7"/>
<dbReference type="SUPFAM" id="SSF141523">
    <property type="entry name" value="L,D-transpeptidase catalytic domain-like"/>
    <property type="match status" value="1"/>
</dbReference>
<evidence type="ECO:0000256" key="5">
    <source>
        <dbReference type="ARBA" id="ARBA00022984"/>
    </source>
</evidence>
<dbReference type="PANTHER" id="PTHR41533:SF2">
    <property type="entry name" value="BLR7131 PROTEIN"/>
    <property type="match status" value="1"/>
</dbReference>
<dbReference type="GO" id="GO:0016740">
    <property type="term" value="F:transferase activity"/>
    <property type="evidence" value="ECO:0007669"/>
    <property type="project" value="UniProtKB-KW"/>
</dbReference>
<evidence type="ECO:0000256" key="8">
    <source>
        <dbReference type="SAM" id="MobiDB-lite"/>
    </source>
</evidence>
<dbReference type="GO" id="GO:0009252">
    <property type="term" value="P:peptidoglycan biosynthetic process"/>
    <property type="evidence" value="ECO:0007669"/>
    <property type="project" value="UniProtKB-UniPathway"/>
</dbReference>
<dbReference type="InterPro" id="IPR002477">
    <property type="entry name" value="Peptidoglycan-bd-like"/>
</dbReference>
<dbReference type="InterPro" id="IPR005490">
    <property type="entry name" value="LD_TPept_cat_dom"/>
</dbReference>
<evidence type="ECO:0000256" key="7">
    <source>
        <dbReference type="PROSITE-ProRule" id="PRU01373"/>
    </source>
</evidence>
<feature type="domain" description="L,D-TPase catalytic" evidence="9">
    <location>
        <begin position="341"/>
        <end position="520"/>
    </location>
</feature>
<dbReference type="SUPFAM" id="SSF47090">
    <property type="entry name" value="PGBD-like"/>
    <property type="match status" value="1"/>
</dbReference>
<name>A0A653AHV7_UNCDX</name>
<dbReference type="EMBL" id="UPXX01000032">
    <property type="protein sequence ID" value="VBB47285.1"/>
    <property type="molecule type" value="Genomic_DNA"/>
</dbReference>
<protein>
    <recommendedName>
        <fullName evidence="9">L,D-TPase catalytic domain-containing protein</fullName>
    </recommendedName>
</protein>
<accession>A0A653AHV7</accession>
<dbReference type="InterPro" id="IPR036366">
    <property type="entry name" value="PGBDSf"/>
</dbReference>
<dbReference type="CDD" id="cd16913">
    <property type="entry name" value="YkuD_like"/>
    <property type="match status" value="1"/>
</dbReference>
<proteinExistence type="inferred from homology"/>
<keyword evidence="5 7" id="KW-0573">Peptidoglycan synthesis</keyword>
<dbReference type="InterPro" id="IPR045380">
    <property type="entry name" value="LD_TPept_scaffold_dom"/>
</dbReference>
<gene>
    <name evidence="10" type="ORF">TRIP_B50229</name>
</gene>
<dbReference type="GO" id="GO:0008360">
    <property type="term" value="P:regulation of cell shape"/>
    <property type="evidence" value="ECO:0007669"/>
    <property type="project" value="UniProtKB-UniRule"/>
</dbReference>
<dbReference type="Gene3D" id="2.40.440.10">
    <property type="entry name" value="L,D-transpeptidase catalytic domain-like"/>
    <property type="match status" value="1"/>
</dbReference>
<feature type="active site" description="Proton donor/acceptor" evidence="7">
    <location>
        <position position="476"/>
    </location>
</feature>
<feature type="active site" description="Nucleophile" evidence="7">
    <location>
        <position position="495"/>
    </location>
</feature>
<evidence type="ECO:0000259" key="9">
    <source>
        <dbReference type="PROSITE" id="PS52029"/>
    </source>
</evidence>
<dbReference type="Gene3D" id="1.10.101.10">
    <property type="entry name" value="PGBD-like superfamily/PGBD"/>
    <property type="match status" value="1"/>
</dbReference>
<dbReference type="PROSITE" id="PS52029">
    <property type="entry name" value="LD_TPASE"/>
    <property type="match status" value="1"/>
</dbReference>
<feature type="region of interest" description="Disordered" evidence="8">
    <location>
        <begin position="234"/>
        <end position="254"/>
    </location>
</feature>
<dbReference type="GO" id="GO:0071555">
    <property type="term" value="P:cell wall organization"/>
    <property type="evidence" value="ECO:0007669"/>
    <property type="project" value="UniProtKB-UniRule"/>
</dbReference>
<dbReference type="InterPro" id="IPR038063">
    <property type="entry name" value="Transpep_catalytic_dom"/>
</dbReference>
<evidence type="ECO:0000256" key="4">
    <source>
        <dbReference type="ARBA" id="ARBA00022960"/>
    </source>
</evidence>
<dbReference type="UniPathway" id="UPA00219"/>
<evidence type="ECO:0000256" key="1">
    <source>
        <dbReference type="ARBA" id="ARBA00004752"/>
    </source>
</evidence>
<dbReference type="InterPro" id="IPR052905">
    <property type="entry name" value="LD-transpeptidase_YkuD-like"/>
</dbReference>
<dbReference type="Pfam" id="PF01471">
    <property type="entry name" value="PG_binding_1"/>
    <property type="match status" value="1"/>
</dbReference>
<evidence type="ECO:0000256" key="6">
    <source>
        <dbReference type="ARBA" id="ARBA00023316"/>
    </source>
</evidence>
<comment type="pathway">
    <text evidence="1 7">Cell wall biogenesis; peptidoglycan biosynthesis.</text>
</comment>
<keyword evidence="4 7" id="KW-0133">Cell shape</keyword>
<evidence type="ECO:0000256" key="2">
    <source>
        <dbReference type="ARBA" id="ARBA00005992"/>
    </source>
</evidence>
<keyword evidence="3" id="KW-0808">Transferase</keyword>
<dbReference type="Pfam" id="PF20142">
    <property type="entry name" value="Scaffold"/>
    <property type="match status" value="1"/>
</dbReference>
<comment type="similarity">
    <text evidence="2">Belongs to the YkuD family.</text>
</comment>
<sequence>MPFSVPSTLRRKRSLLKPHLSLKTRLHLITLLIILITVVPRTSSARFPLLFQETQSKLKALIQAEVSGTELVCSGEIICGILFIPDFYASRDYRPAWGLEKQDYRNAEDLISAIRQADEDGLTPSDYHLGNLSRMMQGIQQAYREDTGPSAQDLAEADLLLTDAFLLFGSHLLGGRVNPETIHTDWKAFRHNADMSAILSRALEEQSVGATLDRLRPPHPGYKALKEALAKRRSEAPRDGWPEVPPGPTLRMGDQDPRVAALRQRLAAEGYPLFDMGDPTYFDAVLKQAVADFQTRNGLAVDGIVGKNTLYALNLPPEARIRQIEINLERWRWIPRKLGYRHILVNIAGFSLQMVEHEKPVGRMRVVVGRPYRKTPVFSSEMTYLVFNPYWNVPHKLAVEDIAPLVRKDPGYLRRQGIKVLSGWEESSAEVDPASIDWSQITKQNFPYRMRQNPGPLNALGSIKFMFPNKYSVYLHDTPKRYLFDRSIRGFSSGCIRVEKPLELALFLLKESNGWTIERIQEAIDARVTRTVSLSKPVPIHLLYWTAWIDEGGELRFCNDIYDRDAALDIALRKRPTAADR</sequence>